<proteinExistence type="predicted"/>
<organism evidence="2 3">
    <name type="scientific">Allopseudospirillum japonicum</name>
    <dbReference type="NCBI Taxonomy" id="64971"/>
    <lineage>
        <taxon>Bacteria</taxon>
        <taxon>Pseudomonadati</taxon>
        <taxon>Pseudomonadota</taxon>
        <taxon>Gammaproteobacteria</taxon>
        <taxon>Oceanospirillales</taxon>
        <taxon>Oceanospirillaceae</taxon>
        <taxon>Allopseudospirillum</taxon>
    </lineage>
</organism>
<keyword evidence="3" id="KW-1185">Reference proteome</keyword>
<dbReference type="OrthoDB" id="9968557at2"/>
<feature type="signal peptide" evidence="1">
    <location>
        <begin position="1"/>
        <end position="19"/>
    </location>
</feature>
<name>A0A1H6Q0U2_9GAMM</name>
<gene>
    <name evidence="2" type="ORF">SAMN05421831_10148</name>
</gene>
<dbReference type="PROSITE" id="PS51257">
    <property type="entry name" value="PROKAR_LIPOPROTEIN"/>
    <property type="match status" value="1"/>
</dbReference>
<sequence length="79" mass="9035">MMRLLFLSWILFVSSALSACYSLNPDQLTPYEQARLACTLETGQQEQGLIIMSGDLARVEDDFDRRQLDYHACLMARGF</sequence>
<dbReference type="STRING" id="64971.SAMN05421831_10148"/>
<dbReference type="EMBL" id="FNYH01000001">
    <property type="protein sequence ID" value="SEI37479.1"/>
    <property type="molecule type" value="Genomic_DNA"/>
</dbReference>
<reference evidence="3" key="1">
    <citation type="submission" date="2016-10" db="EMBL/GenBank/DDBJ databases">
        <authorList>
            <person name="Varghese N."/>
            <person name="Submissions S."/>
        </authorList>
    </citation>
    <scope>NUCLEOTIDE SEQUENCE [LARGE SCALE GENOMIC DNA]</scope>
    <source>
        <strain evidence="3">DSM 7165</strain>
    </source>
</reference>
<protein>
    <recommendedName>
        <fullName evidence="4">Lipoprotein</fullName>
    </recommendedName>
</protein>
<evidence type="ECO:0000256" key="1">
    <source>
        <dbReference type="SAM" id="SignalP"/>
    </source>
</evidence>
<dbReference type="Proteomes" id="UP000242999">
    <property type="component" value="Unassembled WGS sequence"/>
</dbReference>
<keyword evidence="1" id="KW-0732">Signal</keyword>
<evidence type="ECO:0000313" key="2">
    <source>
        <dbReference type="EMBL" id="SEI37479.1"/>
    </source>
</evidence>
<accession>A0A1H6Q0U2</accession>
<evidence type="ECO:0000313" key="3">
    <source>
        <dbReference type="Proteomes" id="UP000242999"/>
    </source>
</evidence>
<evidence type="ECO:0008006" key="4">
    <source>
        <dbReference type="Google" id="ProtNLM"/>
    </source>
</evidence>
<dbReference type="AlphaFoldDB" id="A0A1H6Q0U2"/>
<dbReference type="RefSeq" id="WP_093307668.1">
    <property type="nucleotide sequence ID" value="NZ_FNYH01000001.1"/>
</dbReference>
<feature type="chain" id="PRO_5017426699" description="Lipoprotein" evidence="1">
    <location>
        <begin position="20"/>
        <end position="79"/>
    </location>
</feature>